<dbReference type="RefSeq" id="WP_222825788.1">
    <property type="nucleotide sequence ID" value="NZ_JAHWXP010000004.1"/>
</dbReference>
<accession>A0ABS7PGS9</accession>
<dbReference type="EMBL" id="JAHWXP010000004">
    <property type="protein sequence ID" value="MBY8338186.1"/>
    <property type="molecule type" value="Genomic_DNA"/>
</dbReference>
<evidence type="ECO:0000313" key="2">
    <source>
        <dbReference type="EMBL" id="MBY8338186.1"/>
    </source>
</evidence>
<keyword evidence="1" id="KW-1133">Transmembrane helix</keyword>
<feature type="transmembrane region" description="Helical" evidence="1">
    <location>
        <begin position="6"/>
        <end position="29"/>
    </location>
</feature>
<keyword evidence="3" id="KW-1185">Reference proteome</keyword>
<gene>
    <name evidence="2" type="ORF">KYN89_14135</name>
</gene>
<name>A0ABS7PGS9_9SPHN</name>
<evidence type="ECO:0000313" key="3">
    <source>
        <dbReference type="Proteomes" id="UP000759298"/>
    </source>
</evidence>
<keyword evidence="1" id="KW-0812">Transmembrane</keyword>
<keyword evidence="1" id="KW-0472">Membrane</keyword>
<comment type="caution">
    <text evidence="2">The sequence shown here is derived from an EMBL/GenBank/DDBJ whole genome shotgun (WGS) entry which is preliminary data.</text>
</comment>
<protein>
    <submittedName>
        <fullName evidence="2">Uncharacterized protein</fullName>
    </submittedName>
</protein>
<dbReference type="Proteomes" id="UP000759298">
    <property type="component" value="Unassembled WGS sequence"/>
</dbReference>
<feature type="transmembrane region" description="Helical" evidence="1">
    <location>
        <begin position="68"/>
        <end position="89"/>
    </location>
</feature>
<reference evidence="2 3" key="1">
    <citation type="submission" date="2021-07" db="EMBL/GenBank/DDBJ databases">
        <title>Alteriqipengyuania abyssalis NZ-12B nov, sp.nov isolated from deep sea sponge in pacific ocean.</title>
        <authorList>
            <person name="Tareen S."/>
            <person name="Wink J."/>
        </authorList>
    </citation>
    <scope>NUCLEOTIDE SEQUENCE [LARGE SCALE GENOMIC DNA]</scope>
    <source>
        <strain evidence="2 3">NZ-12B</strain>
    </source>
</reference>
<evidence type="ECO:0000256" key="1">
    <source>
        <dbReference type="SAM" id="Phobius"/>
    </source>
</evidence>
<proteinExistence type="predicted"/>
<organism evidence="2 3">
    <name type="scientific">Alteriqipengyuania abyssalis</name>
    <dbReference type="NCBI Taxonomy" id="2860200"/>
    <lineage>
        <taxon>Bacteria</taxon>
        <taxon>Pseudomonadati</taxon>
        <taxon>Pseudomonadota</taxon>
        <taxon>Alphaproteobacteria</taxon>
        <taxon>Sphingomonadales</taxon>
        <taxon>Erythrobacteraceae</taxon>
        <taxon>Alteriqipengyuania</taxon>
    </lineage>
</organism>
<feature type="transmembrane region" description="Helical" evidence="1">
    <location>
        <begin position="36"/>
        <end position="56"/>
    </location>
</feature>
<sequence>MGILAFLSAILGAVFLICLIGNLCVRAVVRDERWQVRLALLVVPFLPAVVAYFWIYPGLMPWNAAGAIMLYPLFHVVFVLASAVSLLILEKIRFRSPPPS</sequence>